<sequence>MLNRRRSSSGHLIIPIGCSATATCWYGKAFHLTQAQNGRATWPSAVERRFETSESYMQADYNAVNGYNSTGILTLPHICNEKSGSGLLQQKHNKSSAGLEIGVHRRCLSLAYVPEASSLSHGSRPVLLHTTITLLALRFLNNNKAGESHAAKVRIVSNGVQPYIVQTGVDTDGETQEEVTAFRMKLDVSERYAAKPSSSFESDAVADVLNVFYDSEQSTTGGGTGEINRLNERKTDQSRERS</sequence>
<evidence type="ECO:0000313" key="3">
    <source>
        <dbReference type="Proteomes" id="UP000281406"/>
    </source>
</evidence>
<reference evidence="2 3" key="1">
    <citation type="submission" date="2018-10" db="EMBL/GenBank/DDBJ databases">
        <title>Genome assembly for a Yunnan-Guizhou Plateau 3E fish, Anabarilius grahami (Regan), and its evolutionary and genetic applications.</title>
        <authorList>
            <person name="Jiang W."/>
        </authorList>
    </citation>
    <scope>NUCLEOTIDE SEQUENCE [LARGE SCALE GENOMIC DNA]</scope>
    <source>
        <strain evidence="2">AG-KIZ</strain>
        <tissue evidence="2">Muscle</tissue>
    </source>
</reference>
<dbReference type="OrthoDB" id="8048523at2759"/>
<proteinExistence type="predicted"/>
<feature type="compositionally biased region" description="Basic and acidic residues" evidence="1">
    <location>
        <begin position="229"/>
        <end position="242"/>
    </location>
</feature>
<accession>A0A3N0Z318</accession>
<evidence type="ECO:0000313" key="2">
    <source>
        <dbReference type="EMBL" id="ROL52909.1"/>
    </source>
</evidence>
<comment type="caution">
    <text evidence="2">The sequence shown here is derived from an EMBL/GenBank/DDBJ whole genome shotgun (WGS) entry which is preliminary data.</text>
</comment>
<organism evidence="2 3">
    <name type="scientific">Anabarilius grahami</name>
    <name type="common">Kanglang fish</name>
    <name type="synonym">Barilius grahami</name>
    <dbReference type="NCBI Taxonomy" id="495550"/>
    <lineage>
        <taxon>Eukaryota</taxon>
        <taxon>Metazoa</taxon>
        <taxon>Chordata</taxon>
        <taxon>Craniata</taxon>
        <taxon>Vertebrata</taxon>
        <taxon>Euteleostomi</taxon>
        <taxon>Actinopterygii</taxon>
        <taxon>Neopterygii</taxon>
        <taxon>Teleostei</taxon>
        <taxon>Ostariophysi</taxon>
        <taxon>Cypriniformes</taxon>
        <taxon>Xenocyprididae</taxon>
        <taxon>Xenocypridinae</taxon>
        <taxon>Xenocypridinae incertae sedis</taxon>
        <taxon>Anabarilius</taxon>
    </lineage>
</organism>
<dbReference type="EMBL" id="RJVU01014363">
    <property type="protein sequence ID" value="ROL52909.1"/>
    <property type="molecule type" value="Genomic_DNA"/>
</dbReference>
<protein>
    <submittedName>
        <fullName evidence="2">Uncharacterized protein</fullName>
    </submittedName>
</protein>
<gene>
    <name evidence="2" type="ORF">DPX16_8472</name>
</gene>
<name>A0A3N0Z318_ANAGA</name>
<keyword evidence="3" id="KW-1185">Reference proteome</keyword>
<feature type="region of interest" description="Disordered" evidence="1">
    <location>
        <begin position="216"/>
        <end position="242"/>
    </location>
</feature>
<evidence type="ECO:0000256" key="1">
    <source>
        <dbReference type="SAM" id="MobiDB-lite"/>
    </source>
</evidence>
<dbReference type="AlphaFoldDB" id="A0A3N0Z318"/>
<dbReference type="Proteomes" id="UP000281406">
    <property type="component" value="Unassembled WGS sequence"/>
</dbReference>